<reference evidence="1 2" key="1">
    <citation type="submission" date="2018-06" db="EMBL/GenBank/DDBJ databases">
        <authorList>
            <consortium name="Pathogen Informatics"/>
            <person name="Doyle S."/>
        </authorList>
    </citation>
    <scope>NUCLEOTIDE SEQUENCE [LARGE SCALE GENOMIC DNA]</scope>
    <source>
        <strain evidence="1 2">NCTC4191</strain>
    </source>
</reference>
<proteinExistence type="predicted"/>
<dbReference type="Proteomes" id="UP000254253">
    <property type="component" value="Unassembled WGS sequence"/>
</dbReference>
<gene>
    <name evidence="1" type="ORF">NCTC4191_00760</name>
</gene>
<accession>A0A380TUB2</accession>
<dbReference type="RefSeq" id="WP_115590227.1">
    <property type="nucleotide sequence ID" value="NZ_UFRN01000002.1"/>
</dbReference>
<name>A0A380TUB2_ACTLI</name>
<dbReference type="Pfam" id="PF10071">
    <property type="entry name" value="DUF2310"/>
    <property type="match status" value="1"/>
</dbReference>
<dbReference type="EMBL" id="UFRN01000002">
    <property type="protein sequence ID" value="SUT92221.1"/>
    <property type="molecule type" value="Genomic_DNA"/>
</dbReference>
<sequence length="256" mass="29533">MYQVIANFSYQNFESDPVTFISQIVNQWRFNGQIIGREFAVTYHQNPQTHFQVRVSTPEQTSLMPEWNGAEVNEALLQAEENGVEFESFEVVGRDYQAEQTSEQEQPAFQILYTTHLDSCSPVYGGEDFCAIPLYKAIKQQQQLGEQLIKWQENWQACDQLQMNGGALEQQALEQISEVDSELSQAGIDLCRQLEAMNGVPTFYYLYRLGNDLSAEHQRKCPKCGGEWKLAQPLHQIFHFKCDKCRLISNLSWEIQ</sequence>
<protein>
    <submittedName>
        <fullName evidence="1">Zn-ribbon-containing, possibly nucleic-acid-binding protein</fullName>
    </submittedName>
</protein>
<evidence type="ECO:0000313" key="2">
    <source>
        <dbReference type="Proteomes" id="UP000254253"/>
    </source>
</evidence>
<dbReference type="AlphaFoldDB" id="A0A380TUB2"/>
<organism evidence="1 2">
    <name type="scientific">Actinobacillus lignieresii</name>
    <dbReference type="NCBI Taxonomy" id="720"/>
    <lineage>
        <taxon>Bacteria</taxon>
        <taxon>Pseudomonadati</taxon>
        <taxon>Pseudomonadota</taxon>
        <taxon>Gammaproteobacteria</taxon>
        <taxon>Pasteurellales</taxon>
        <taxon>Pasteurellaceae</taxon>
        <taxon>Actinobacillus</taxon>
    </lineage>
</organism>
<keyword evidence="2" id="KW-1185">Reference proteome</keyword>
<dbReference type="PIRSF" id="PIRSF029037">
    <property type="entry name" value="UCP029037_Zn_ribbon"/>
    <property type="match status" value="1"/>
</dbReference>
<dbReference type="InterPro" id="IPR016908">
    <property type="entry name" value="UCP029037"/>
</dbReference>
<evidence type="ECO:0000313" key="1">
    <source>
        <dbReference type="EMBL" id="SUT92221.1"/>
    </source>
</evidence>